<dbReference type="EMBL" id="BAABKB010000018">
    <property type="protein sequence ID" value="GAA5019387.1"/>
    <property type="molecule type" value="Genomic_DNA"/>
</dbReference>
<keyword evidence="1" id="KW-0812">Transmembrane</keyword>
<evidence type="ECO:0000313" key="3">
    <source>
        <dbReference type="Proteomes" id="UP001501759"/>
    </source>
</evidence>
<proteinExistence type="predicted"/>
<gene>
    <name evidence="2" type="ORF">GCM10023335_47990</name>
</gene>
<evidence type="ECO:0008006" key="4">
    <source>
        <dbReference type="Google" id="ProtNLM"/>
    </source>
</evidence>
<feature type="transmembrane region" description="Helical" evidence="1">
    <location>
        <begin position="61"/>
        <end position="80"/>
    </location>
</feature>
<name>A0ABP9J3G9_9ACTN</name>
<sequence>MRVAHAALGGLMAVGWLVLPLVTEDGGAPLTAARNAQGTDGVVAQETAVADGPDGTATGDLVLPLVAVGTAAALGAYGYARRKQRARTRTTPGGHPAGLTSVPELDRQIRSLLVDTDDCVRTSAEELDCARTQFGDAAVEPYTGALAGARSELAAAFGLRQLLDETGRGAEDRGTLEEIRSHCGDAGRRLDAEAAGFDQLRGLEHDTATAPRLAETRFRAVAARTPAMETTLGELRKRYGRSASAPVTGHREHTKERLVFATIRLNLARQCADRGKGGKAAAFLRAAEGALGQAALLIDGVDRLARELGSAERRLPAALDALEDDLAEARGPRADGAVGGLPVRVAHAEALLTDVRREITAGPYDPLDALRRVAEAGVVLAEACAVPGERFRALRDDALLPARAAVGAAADFVATNRGAVGCAARTRLAAAEQLLTAGAFALAEVRRADALAREARDLAERDVRTHGNPAGGYEGAGVGGAVLGGVLLPGAAGPACFGGPRTRGRRAVRPD</sequence>
<keyword evidence="3" id="KW-1185">Reference proteome</keyword>
<evidence type="ECO:0000313" key="2">
    <source>
        <dbReference type="EMBL" id="GAA5019387.1"/>
    </source>
</evidence>
<organism evidence="2 3">
    <name type="scientific">Streptomyces siamensis</name>
    <dbReference type="NCBI Taxonomy" id="1274986"/>
    <lineage>
        <taxon>Bacteria</taxon>
        <taxon>Bacillati</taxon>
        <taxon>Actinomycetota</taxon>
        <taxon>Actinomycetes</taxon>
        <taxon>Kitasatosporales</taxon>
        <taxon>Streptomycetaceae</taxon>
        <taxon>Streptomyces</taxon>
    </lineage>
</organism>
<dbReference type="Proteomes" id="UP001501759">
    <property type="component" value="Unassembled WGS sequence"/>
</dbReference>
<keyword evidence="1" id="KW-1133">Transmembrane helix</keyword>
<accession>A0ABP9J3G9</accession>
<evidence type="ECO:0000256" key="1">
    <source>
        <dbReference type="SAM" id="Phobius"/>
    </source>
</evidence>
<protein>
    <recommendedName>
        <fullName evidence="4">Fibrillarin</fullName>
    </recommendedName>
</protein>
<keyword evidence="1" id="KW-0472">Membrane</keyword>
<reference evidence="3" key="1">
    <citation type="journal article" date="2019" name="Int. J. Syst. Evol. Microbiol.">
        <title>The Global Catalogue of Microorganisms (GCM) 10K type strain sequencing project: providing services to taxonomists for standard genome sequencing and annotation.</title>
        <authorList>
            <consortium name="The Broad Institute Genomics Platform"/>
            <consortium name="The Broad Institute Genome Sequencing Center for Infectious Disease"/>
            <person name="Wu L."/>
            <person name="Ma J."/>
        </authorList>
    </citation>
    <scope>NUCLEOTIDE SEQUENCE [LARGE SCALE GENOMIC DNA]</scope>
    <source>
        <strain evidence="3">JCM 18409</strain>
    </source>
</reference>
<comment type="caution">
    <text evidence="2">The sequence shown here is derived from an EMBL/GenBank/DDBJ whole genome shotgun (WGS) entry which is preliminary data.</text>
</comment>